<dbReference type="Gene3D" id="4.10.810.10">
    <property type="entry name" value="Virus Scaffolding Protein, Chain A"/>
    <property type="match status" value="1"/>
</dbReference>
<comment type="caution">
    <text evidence="2">The sequence shown here is derived from an EMBL/GenBank/DDBJ whole genome shotgun (WGS) entry which is preliminary data.</text>
</comment>
<accession>A0ABR9QEN7</accession>
<organism evidence="2 3">
    <name type="scientific">Litchfieldia luteola</name>
    <dbReference type="NCBI Taxonomy" id="682179"/>
    <lineage>
        <taxon>Bacteria</taxon>
        <taxon>Bacillati</taxon>
        <taxon>Bacillota</taxon>
        <taxon>Bacilli</taxon>
        <taxon>Bacillales</taxon>
        <taxon>Bacillaceae</taxon>
        <taxon>Litchfieldia</taxon>
    </lineage>
</organism>
<protein>
    <submittedName>
        <fullName evidence="2">IDEAL domain-containing protein</fullName>
    </submittedName>
</protein>
<feature type="domain" description="IDEAL" evidence="1">
    <location>
        <begin position="34"/>
        <end position="70"/>
    </location>
</feature>
<reference evidence="2 3" key="1">
    <citation type="submission" date="2020-10" db="EMBL/GenBank/DDBJ databases">
        <title>Bacillus sp. HD4P25, an endophyte from a halophyte.</title>
        <authorList>
            <person name="Sun J.-Q."/>
        </authorList>
    </citation>
    <scope>NUCLEOTIDE SEQUENCE [LARGE SCALE GENOMIC DNA]</scope>
    <source>
        <strain evidence="2 3">YIM 93174</strain>
    </source>
</reference>
<dbReference type="Pfam" id="PF08858">
    <property type="entry name" value="IDEAL"/>
    <property type="match status" value="1"/>
</dbReference>
<gene>
    <name evidence="2" type="ORF">IMZ08_01370</name>
</gene>
<dbReference type="InterPro" id="IPR014957">
    <property type="entry name" value="IDEAL_dom"/>
</dbReference>
<dbReference type="Proteomes" id="UP001516662">
    <property type="component" value="Unassembled WGS sequence"/>
</dbReference>
<evidence type="ECO:0000259" key="1">
    <source>
        <dbReference type="SMART" id="SM00914"/>
    </source>
</evidence>
<dbReference type="RefSeq" id="WP_193534201.1">
    <property type="nucleotide sequence ID" value="NZ_JADCLJ010000006.1"/>
</dbReference>
<evidence type="ECO:0000313" key="3">
    <source>
        <dbReference type="Proteomes" id="UP001516662"/>
    </source>
</evidence>
<proteinExistence type="predicted"/>
<name>A0ABR9QEN7_9BACI</name>
<evidence type="ECO:0000313" key="2">
    <source>
        <dbReference type="EMBL" id="MBE4906704.1"/>
    </source>
</evidence>
<dbReference type="EMBL" id="JADCLJ010000006">
    <property type="protein sequence ID" value="MBE4906704.1"/>
    <property type="molecule type" value="Genomic_DNA"/>
</dbReference>
<keyword evidence="3" id="KW-1185">Reference proteome</keyword>
<dbReference type="SMART" id="SM00914">
    <property type="entry name" value="IDEAL"/>
    <property type="match status" value="1"/>
</dbReference>
<sequence length="78" mass="9432">MKNEKSYTEIMKTRTISKKKAEHKTMLDVYIQMILDEALYNRKRDLLEKEINKAIDTRDIPLFMELSKEYRELAKFAM</sequence>
<dbReference type="InterPro" id="IPR027393">
    <property type="entry name" value="Virus_scaffolding_prot_C"/>
</dbReference>